<evidence type="ECO:0000256" key="9">
    <source>
        <dbReference type="ARBA" id="ARBA00038276"/>
    </source>
</evidence>
<organism evidence="11 12">
    <name type="scientific">Geoalkalibacter halelectricus</name>
    <dbReference type="NCBI Taxonomy" id="2847045"/>
    <lineage>
        <taxon>Bacteria</taxon>
        <taxon>Pseudomonadati</taxon>
        <taxon>Thermodesulfobacteriota</taxon>
        <taxon>Desulfuromonadia</taxon>
        <taxon>Desulfuromonadales</taxon>
        <taxon>Geoalkalibacteraceae</taxon>
        <taxon>Geoalkalibacter</taxon>
    </lineage>
</organism>
<dbReference type="PANTHER" id="PTHR33571">
    <property type="entry name" value="SSL8005 PROTEIN"/>
    <property type="match status" value="1"/>
</dbReference>
<name>A0ABY5ZQZ4_9BACT</name>
<keyword evidence="12" id="KW-1185">Reference proteome</keyword>
<dbReference type="CDD" id="cd05403">
    <property type="entry name" value="NT_KNTase_like"/>
    <property type="match status" value="1"/>
</dbReference>
<evidence type="ECO:0000256" key="1">
    <source>
        <dbReference type="ARBA" id="ARBA00001946"/>
    </source>
</evidence>
<comment type="similarity">
    <text evidence="9">Belongs to the MntA antitoxin family.</text>
</comment>
<dbReference type="PANTHER" id="PTHR33571:SF12">
    <property type="entry name" value="BSL3053 PROTEIN"/>
    <property type="match status" value="1"/>
</dbReference>
<dbReference type="InterPro" id="IPR043519">
    <property type="entry name" value="NT_sf"/>
</dbReference>
<dbReference type="Pfam" id="PF01909">
    <property type="entry name" value="NTP_transf_2"/>
    <property type="match status" value="1"/>
</dbReference>
<evidence type="ECO:0000256" key="7">
    <source>
        <dbReference type="ARBA" id="ARBA00022840"/>
    </source>
</evidence>
<comment type="cofactor">
    <cofactor evidence="1">
        <name>Mg(2+)</name>
        <dbReference type="ChEBI" id="CHEBI:18420"/>
    </cofactor>
</comment>
<dbReference type="InterPro" id="IPR002934">
    <property type="entry name" value="Polymerase_NTP_transf_dom"/>
</dbReference>
<keyword evidence="7" id="KW-0067">ATP-binding</keyword>
<evidence type="ECO:0000259" key="10">
    <source>
        <dbReference type="Pfam" id="PF01909"/>
    </source>
</evidence>
<keyword evidence="3" id="KW-0808">Transferase</keyword>
<gene>
    <name evidence="11" type="ORF">L9S41_02905</name>
</gene>
<keyword evidence="4" id="KW-0548">Nucleotidyltransferase</keyword>
<protein>
    <submittedName>
        <fullName evidence="11">Nucleotidyltransferase family protein</fullName>
    </submittedName>
</protein>
<evidence type="ECO:0000313" key="11">
    <source>
        <dbReference type="EMBL" id="UWZ80362.1"/>
    </source>
</evidence>
<dbReference type="Proteomes" id="UP001060414">
    <property type="component" value="Chromosome"/>
</dbReference>
<evidence type="ECO:0000256" key="2">
    <source>
        <dbReference type="ARBA" id="ARBA00022649"/>
    </source>
</evidence>
<proteinExistence type="inferred from homology"/>
<dbReference type="Gene3D" id="3.30.460.10">
    <property type="entry name" value="Beta Polymerase, domain 2"/>
    <property type="match status" value="1"/>
</dbReference>
<feature type="domain" description="Polymerase nucleotidyl transferase" evidence="10">
    <location>
        <begin position="12"/>
        <end position="94"/>
    </location>
</feature>
<dbReference type="RefSeq" id="WP_260748719.1">
    <property type="nucleotide sequence ID" value="NZ_CP092109.1"/>
</dbReference>
<keyword evidence="5" id="KW-0479">Metal-binding</keyword>
<dbReference type="EMBL" id="CP092109">
    <property type="protein sequence ID" value="UWZ80362.1"/>
    <property type="molecule type" value="Genomic_DNA"/>
</dbReference>
<keyword evidence="8" id="KW-0460">Magnesium</keyword>
<evidence type="ECO:0000256" key="3">
    <source>
        <dbReference type="ARBA" id="ARBA00022679"/>
    </source>
</evidence>
<evidence type="ECO:0000313" key="12">
    <source>
        <dbReference type="Proteomes" id="UP001060414"/>
    </source>
</evidence>
<evidence type="ECO:0000256" key="4">
    <source>
        <dbReference type="ARBA" id="ARBA00022695"/>
    </source>
</evidence>
<keyword evidence="2" id="KW-1277">Toxin-antitoxin system</keyword>
<evidence type="ECO:0000256" key="5">
    <source>
        <dbReference type="ARBA" id="ARBA00022723"/>
    </source>
</evidence>
<evidence type="ECO:0000256" key="6">
    <source>
        <dbReference type="ARBA" id="ARBA00022741"/>
    </source>
</evidence>
<dbReference type="InterPro" id="IPR052038">
    <property type="entry name" value="Type-VII_TA_antitoxin"/>
</dbReference>
<sequence>MKSEDIFQTINRHQGELSDLGVHRIGLFGSAVRGELKSDSDLDFLVEFRRGKKNYDRFFELAELLERLFGRKVDLLTVESLHPSLRQRIFQEARFETIH</sequence>
<reference evidence="11" key="1">
    <citation type="journal article" date="2022" name="Environ. Microbiol.">
        <title>Geoalkalibacter halelectricus SAP #1 sp. nov. possessing extracellular electron transfer and mineral#reducing capabilities from a haloalkaline environment.</title>
        <authorList>
            <person name="Yadav S."/>
            <person name="Singh R."/>
            <person name="Sundharam S.S."/>
            <person name="Chaudhary S."/>
            <person name="Krishnamurthi S."/>
            <person name="Patil S.A."/>
        </authorList>
    </citation>
    <scope>NUCLEOTIDE SEQUENCE</scope>
    <source>
        <strain evidence="11">SAP-1</strain>
    </source>
</reference>
<dbReference type="SUPFAM" id="SSF81301">
    <property type="entry name" value="Nucleotidyltransferase"/>
    <property type="match status" value="1"/>
</dbReference>
<evidence type="ECO:0000256" key="8">
    <source>
        <dbReference type="ARBA" id="ARBA00022842"/>
    </source>
</evidence>
<accession>A0ABY5ZQZ4</accession>
<keyword evidence="6" id="KW-0547">Nucleotide-binding</keyword>